<keyword evidence="4" id="KW-1185">Reference proteome</keyword>
<keyword evidence="3" id="KW-0378">Hydrolase</keyword>
<evidence type="ECO:0000313" key="3">
    <source>
        <dbReference type="EMBL" id="MBP2183563.1"/>
    </source>
</evidence>
<feature type="transmembrane region" description="Helical" evidence="1">
    <location>
        <begin position="60"/>
        <end position="81"/>
    </location>
</feature>
<organism evidence="3 4">
    <name type="scientific">Amycolatopsis magusensis</name>
    <dbReference type="NCBI Taxonomy" id="882444"/>
    <lineage>
        <taxon>Bacteria</taxon>
        <taxon>Bacillati</taxon>
        <taxon>Actinomycetota</taxon>
        <taxon>Actinomycetes</taxon>
        <taxon>Pseudonocardiales</taxon>
        <taxon>Pseudonocardiaceae</taxon>
        <taxon>Amycolatopsis</taxon>
    </lineage>
</organism>
<feature type="transmembrane region" description="Helical" evidence="1">
    <location>
        <begin position="154"/>
        <end position="172"/>
    </location>
</feature>
<evidence type="ECO:0000256" key="1">
    <source>
        <dbReference type="SAM" id="Phobius"/>
    </source>
</evidence>
<protein>
    <submittedName>
        <fullName evidence="3">Undecaprenyl-diphosphatase</fullName>
        <ecNumber evidence="3">3.6.1.27</ecNumber>
    </submittedName>
</protein>
<proteinExistence type="predicted"/>
<comment type="caution">
    <text evidence="3">The sequence shown here is derived from an EMBL/GenBank/DDBJ whole genome shotgun (WGS) entry which is preliminary data.</text>
</comment>
<accession>A0ABS4PXJ1</accession>
<keyword evidence="1" id="KW-0472">Membrane</keyword>
<dbReference type="EMBL" id="JAGGMS010000001">
    <property type="protein sequence ID" value="MBP2183563.1"/>
    <property type="molecule type" value="Genomic_DNA"/>
</dbReference>
<keyword evidence="1" id="KW-0812">Transmembrane</keyword>
<feature type="transmembrane region" description="Helical" evidence="1">
    <location>
        <begin position="126"/>
        <end position="147"/>
    </location>
</feature>
<feature type="transmembrane region" description="Helical" evidence="1">
    <location>
        <begin position="93"/>
        <end position="114"/>
    </location>
</feature>
<feature type="transmembrane region" description="Helical" evidence="1">
    <location>
        <begin position="12"/>
        <end position="34"/>
    </location>
</feature>
<dbReference type="SUPFAM" id="SSF48317">
    <property type="entry name" value="Acid phosphatase/Vanadium-dependent haloperoxidase"/>
    <property type="match status" value="1"/>
</dbReference>
<dbReference type="RefSeq" id="WP_209666723.1">
    <property type="nucleotide sequence ID" value="NZ_JAGGMS010000001.1"/>
</dbReference>
<gene>
    <name evidence="3" type="ORF">JOM49_005089</name>
</gene>
<dbReference type="Proteomes" id="UP000741013">
    <property type="component" value="Unassembled WGS sequence"/>
</dbReference>
<name>A0ABS4PXJ1_9PSEU</name>
<dbReference type="Pfam" id="PF01569">
    <property type="entry name" value="PAP2"/>
    <property type="match status" value="1"/>
</dbReference>
<feature type="domain" description="Phosphatidic acid phosphatase type 2/haloperoxidase" evidence="2">
    <location>
        <begin position="125"/>
        <end position="197"/>
    </location>
</feature>
<dbReference type="InterPro" id="IPR000326">
    <property type="entry name" value="PAP2/HPO"/>
</dbReference>
<dbReference type="InterPro" id="IPR036938">
    <property type="entry name" value="PAP2/HPO_sf"/>
</dbReference>
<sequence>MRRSVHFDIRRFRAVIGFVGGGCALVFILLGVLVRNGLSPADRWVIDHVVVLPGSPLHQAALVLSTVTVLSCAAVLVAVALRAWWRRPRRGADLLWCLALLLCCGLLAALQFVFRRPGPPGQPEGFSYPSGHASVAGAFAVVAVLIAAVFVRKWLLVVVAVQGGALLLTMAARVALTEHYVTDVLGAVLGICAVGLLGAAAVKRWWVDSPA</sequence>
<evidence type="ECO:0000259" key="2">
    <source>
        <dbReference type="Pfam" id="PF01569"/>
    </source>
</evidence>
<feature type="transmembrane region" description="Helical" evidence="1">
    <location>
        <begin position="184"/>
        <end position="202"/>
    </location>
</feature>
<evidence type="ECO:0000313" key="4">
    <source>
        <dbReference type="Proteomes" id="UP000741013"/>
    </source>
</evidence>
<dbReference type="GO" id="GO:0050380">
    <property type="term" value="F:undecaprenyl-diphosphatase activity"/>
    <property type="evidence" value="ECO:0007669"/>
    <property type="project" value="UniProtKB-EC"/>
</dbReference>
<reference evidence="3 4" key="1">
    <citation type="submission" date="2021-03" db="EMBL/GenBank/DDBJ databases">
        <title>Sequencing the genomes of 1000 actinobacteria strains.</title>
        <authorList>
            <person name="Klenk H.-P."/>
        </authorList>
    </citation>
    <scope>NUCLEOTIDE SEQUENCE [LARGE SCALE GENOMIC DNA]</scope>
    <source>
        <strain evidence="3 4">DSM 45510</strain>
    </source>
</reference>
<dbReference type="EC" id="3.6.1.27" evidence="3"/>
<keyword evidence="1" id="KW-1133">Transmembrane helix</keyword>
<dbReference type="Gene3D" id="1.20.144.10">
    <property type="entry name" value="Phosphatidic acid phosphatase type 2/haloperoxidase"/>
    <property type="match status" value="1"/>
</dbReference>